<dbReference type="SUPFAM" id="SSF49764">
    <property type="entry name" value="HSP20-like chaperones"/>
    <property type="match status" value="1"/>
</dbReference>
<evidence type="ECO:0000313" key="5">
    <source>
        <dbReference type="Proteomes" id="UP000562254"/>
    </source>
</evidence>
<keyword evidence="5" id="KW-1185">Reference proteome</keyword>
<dbReference type="InterPro" id="IPR008978">
    <property type="entry name" value="HSP20-like_chaperone"/>
</dbReference>
<dbReference type="CDD" id="cd06464">
    <property type="entry name" value="ACD_sHsps-like"/>
    <property type="match status" value="1"/>
</dbReference>
<sequence>MLHPLTLYRADPFALLRRFGETLDRMPFGTSAPAFPPLNLWQNEAAVAIVAEVPGVAPEDIEITAKDDVLTITGQRRPPDMPEGAVWHRRERAFGRFTRIVRLPFAVDPSQVEARFANGVLTIALQRPEDQRPRRIEIKAG</sequence>
<dbReference type="Proteomes" id="UP000562254">
    <property type="component" value="Unassembled WGS sequence"/>
</dbReference>
<dbReference type="PANTHER" id="PTHR11527">
    <property type="entry name" value="HEAT-SHOCK PROTEIN 20 FAMILY MEMBER"/>
    <property type="match status" value="1"/>
</dbReference>
<reference evidence="4 5" key="1">
    <citation type="submission" date="2020-08" db="EMBL/GenBank/DDBJ databases">
        <title>Genomic Encyclopedia of Type Strains, Phase IV (KMG-IV): sequencing the most valuable type-strain genomes for metagenomic binning, comparative biology and taxonomic classification.</title>
        <authorList>
            <person name="Goeker M."/>
        </authorList>
    </citation>
    <scope>NUCLEOTIDE SEQUENCE [LARGE SCALE GENOMIC DNA]</scope>
    <source>
        <strain evidence="4 5">DSM 25895</strain>
    </source>
</reference>
<accession>A0A840Y7J4</accession>
<dbReference type="AlphaFoldDB" id="A0A840Y7J4"/>
<dbReference type="Pfam" id="PF00011">
    <property type="entry name" value="HSP20"/>
    <property type="match status" value="1"/>
</dbReference>
<dbReference type="InterPro" id="IPR002068">
    <property type="entry name" value="A-crystallin/Hsp20_dom"/>
</dbReference>
<comment type="caution">
    <text evidence="4">The sequence shown here is derived from an EMBL/GenBank/DDBJ whole genome shotgun (WGS) entry which is preliminary data.</text>
</comment>
<evidence type="ECO:0000256" key="2">
    <source>
        <dbReference type="RuleBase" id="RU003616"/>
    </source>
</evidence>
<proteinExistence type="inferred from homology"/>
<evidence type="ECO:0000256" key="1">
    <source>
        <dbReference type="PROSITE-ProRule" id="PRU00285"/>
    </source>
</evidence>
<dbReference type="EMBL" id="JACIJE010000027">
    <property type="protein sequence ID" value="MBB5691921.1"/>
    <property type="molecule type" value="Genomic_DNA"/>
</dbReference>
<feature type="domain" description="SHSP" evidence="3">
    <location>
        <begin position="29"/>
        <end position="141"/>
    </location>
</feature>
<dbReference type="Gene3D" id="2.60.40.790">
    <property type="match status" value="1"/>
</dbReference>
<dbReference type="InterPro" id="IPR031107">
    <property type="entry name" value="Small_HSP"/>
</dbReference>
<comment type="similarity">
    <text evidence="1 2">Belongs to the small heat shock protein (HSP20) family.</text>
</comment>
<organism evidence="4 5">
    <name type="scientific">Neoroseomonas alkaliterrae</name>
    <dbReference type="NCBI Taxonomy" id="1452450"/>
    <lineage>
        <taxon>Bacteria</taxon>
        <taxon>Pseudomonadati</taxon>
        <taxon>Pseudomonadota</taxon>
        <taxon>Alphaproteobacteria</taxon>
        <taxon>Acetobacterales</taxon>
        <taxon>Acetobacteraceae</taxon>
        <taxon>Neoroseomonas</taxon>
    </lineage>
</organism>
<gene>
    <name evidence="4" type="ORF">FHS88_004088</name>
</gene>
<name>A0A840Y7J4_9PROT</name>
<protein>
    <submittedName>
        <fullName evidence="4">HSP20 family protein</fullName>
    </submittedName>
</protein>
<dbReference type="PROSITE" id="PS01031">
    <property type="entry name" value="SHSP"/>
    <property type="match status" value="1"/>
</dbReference>
<evidence type="ECO:0000313" key="4">
    <source>
        <dbReference type="EMBL" id="MBB5691921.1"/>
    </source>
</evidence>
<dbReference type="RefSeq" id="WP_184487285.1">
    <property type="nucleotide sequence ID" value="NZ_JACIJE010000027.1"/>
</dbReference>
<evidence type="ECO:0000259" key="3">
    <source>
        <dbReference type="PROSITE" id="PS01031"/>
    </source>
</evidence>